<dbReference type="AlphaFoldDB" id="A0A6A6H8K9"/>
<feature type="region of interest" description="Disordered" evidence="1">
    <location>
        <begin position="427"/>
        <end position="471"/>
    </location>
</feature>
<evidence type="ECO:0000259" key="2">
    <source>
        <dbReference type="PROSITE" id="PS50006"/>
    </source>
</evidence>
<feature type="region of interest" description="Disordered" evidence="1">
    <location>
        <begin position="510"/>
        <end position="582"/>
    </location>
</feature>
<dbReference type="Gene3D" id="2.60.200.20">
    <property type="match status" value="1"/>
</dbReference>
<reference evidence="3" key="1">
    <citation type="journal article" date="2020" name="Stud. Mycol.">
        <title>101 Dothideomycetes genomes: a test case for predicting lifestyles and emergence of pathogens.</title>
        <authorList>
            <person name="Haridas S."/>
            <person name="Albert R."/>
            <person name="Binder M."/>
            <person name="Bloem J."/>
            <person name="Labutti K."/>
            <person name="Salamov A."/>
            <person name="Andreopoulos B."/>
            <person name="Baker S."/>
            <person name="Barry K."/>
            <person name="Bills G."/>
            <person name="Bluhm B."/>
            <person name="Cannon C."/>
            <person name="Castanera R."/>
            <person name="Culley D."/>
            <person name="Daum C."/>
            <person name="Ezra D."/>
            <person name="Gonzalez J."/>
            <person name="Henrissat B."/>
            <person name="Kuo A."/>
            <person name="Liang C."/>
            <person name="Lipzen A."/>
            <person name="Lutzoni F."/>
            <person name="Magnuson J."/>
            <person name="Mondo S."/>
            <person name="Nolan M."/>
            <person name="Ohm R."/>
            <person name="Pangilinan J."/>
            <person name="Park H.-J."/>
            <person name="Ramirez L."/>
            <person name="Alfaro M."/>
            <person name="Sun H."/>
            <person name="Tritt A."/>
            <person name="Yoshinaga Y."/>
            <person name="Zwiers L.-H."/>
            <person name="Turgeon B."/>
            <person name="Goodwin S."/>
            <person name="Spatafora J."/>
            <person name="Crous P."/>
            <person name="Grigoriev I."/>
        </authorList>
    </citation>
    <scope>NUCLEOTIDE SEQUENCE</scope>
    <source>
        <strain evidence="3">Tuck. ex Michener</strain>
    </source>
</reference>
<dbReference type="InterPro" id="IPR000253">
    <property type="entry name" value="FHA_dom"/>
</dbReference>
<dbReference type="SMART" id="SM00240">
    <property type="entry name" value="FHA"/>
    <property type="match status" value="1"/>
</dbReference>
<feature type="region of interest" description="Disordered" evidence="1">
    <location>
        <begin position="604"/>
        <end position="640"/>
    </location>
</feature>
<feature type="compositionally biased region" description="Basic and acidic residues" evidence="1">
    <location>
        <begin position="551"/>
        <end position="565"/>
    </location>
</feature>
<evidence type="ECO:0000313" key="3">
    <source>
        <dbReference type="EMBL" id="KAF2234342.1"/>
    </source>
</evidence>
<dbReference type="EMBL" id="ML991799">
    <property type="protein sequence ID" value="KAF2234342.1"/>
    <property type="molecule type" value="Genomic_DNA"/>
</dbReference>
<dbReference type="InterPro" id="IPR008984">
    <property type="entry name" value="SMAD_FHA_dom_sf"/>
</dbReference>
<feature type="region of interest" description="Disordered" evidence="1">
    <location>
        <begin position="155"/>
        <end position="183"/>
    </location>
</feature>
<feature type="domain" description="FHA" evidence="2">
    <location>
        <begin position="31"/>
        <end position="94"/>
    </location>
</feature>
<organism evidence="3 4">
    <name type="scientific">Viridothelium virens</name>
    <name type="common">Speckled blister lichen</name>
    <name type="synonym">Trypethelium virens</name>
    <dbReference type="NCBI Taxonomy" id="1048519"/>
    <lineage>
        <taxon>Eukaryota</taxon>
        <taxon>Fungi</taxon>
        <taxon>Dikarya</taxon>
        <taxon>Ascomycota</taxon>
        <taxon>Pezizomycotina</taxon>
        <taxon>Dothideomycetes</taxon>
        <taxon>Dothideomycetes incertae sedis</taxon>
        <taxon>Trypetheliales</taxon>
        <taxon>Trypetheliaceae</taxon>
        <taxon>Viridothelium</taxon>
    </lineage>
</organism>
<feature type="compositionally biased region" description="Basic and acidic residues" evidence="1">
    <location>
        <begin position="430"/>
        <end position="440"/>
    </location>
</feature>
<dbReference type="Pfam" id="PF00498">
    <property type="entry name" value="FHA"/>
    <property type="match status" value="1"/>
</dbReference>
<evidence type="ECO:0000256" key="1">
    <source>
        <dbReference type="SAM" id="MobiDB-lite"/>
    </source>
</evidence>
<protein>
    <recommendedName>
        <fullName evidence="2">FHA domain-containing protein</fullName>
    </recommendedName>
</protein>
<dbReference type="PROSITE" id="PS50006">
    <property type="entry name" value="FHA_DOMAIN"/>
    <property type="match status" value="1"/>
</dbReference>
<feature type="compositionally biased region" description="Low complexity" evidence="1">
    <location>
        <begin position="534"/>
        <end position="543"/>
    </location>
</feature>
<keyword evidence="4" id="KW-1185">Reference proteome</keyword>
<proteinExistence type="predicted"/>
<dbReference type="OrthoDB" id="4096268at2759"/>
<name>A0A6A6H8K9_VIRVR</name>
<dbReference type="SUPFAM" id="SSF49879">
    <property type="entry name" value="SMAD/FHA domain"/>
    <property type="match status" value="1"/>
</dbReference>
<dbReference type="CDD" id="cd00060">
    <property type="entry name" value="FHA"/>
    <property type="match status" value="1"/>
</dbReference>
<dbReference type="Proteomes" id="UP000800092">
    <property type="component" value="Unassembled WGS sequence"/>
</dbReference>
<feature type="compositionally biased region" description="Polar residues" evidence="1">
    <location>
        <begin position="265"/>
        <end position="278"/>
    </location>
</feature>
<feature type="compositionally biased region" description="Acidic residues" evidence="1">
    <location>
        <begin position="239"/>
        <end position="250"/>
    </location>
</feature>
<accession>A0A6A6H8K9</accession>
<feature type="region of interest" description="Disordered" evidence="1">
    <location>
        <begin position="648"/>
        <end position="667"/>
    </location>
</feature>
<sequence>MSDSISVRLDASSSQEAIATRDLNIIYGSRIPIGRASSCESKGLVANRNNAYFNCPVVSRTHAELFVKLENGRPSLYISDLNSMHGTYVNGVKLDKNCHSKLSDGDVLRIGSEVQRDEHHFRPLKYTVRLSPGIKTHQASSTDKNSNVEVRSFEVPDSTDDEYDSNGCDDNGIAIPTSQQDRPAHVLSQKDTYSNDVSGAKLNESLDHHEKIYSEASASPADSVMDDDVYSQWDRSSSIDEEEGPEEDPTRDDAPQEYLKPSASFEKQASIAASQGQESDTHGKTMPGYPSTDLGGISHTPTALWENWSCSSRMPMIPSMQTYPDPGSTSRNSIYSKVQNGNILKPIPYPASSSEAISHMADGSFCTPGFRLSDPFGLATTAPQDQSPYSQVLGLDSDASFSATPYQANRFAHGLSAFHQWKSTPSFYRSDSDKQSKDLPSKQTLHSELPFCPSNTAQSLKESPKSPELIEEPPLEDVKQLGGNTHHSASNKESKSALRICDLVDSLGTKESRSTNSAIGTKRKSCADTDSRNSSRPTSPSTTHPQAVSAKEVRKPVINSAKDELAAESPLSPGEVSENDLKAMEIMDAFDDGDAVPTLQYSEETEKSAVKQSDPIKQSVGTQYPSNQASSAGNVEQTLPKSEETIRVPVQSTQSIAQNQEEPPKKKIKLDAETPRIIERVQPKKSRLAAVTSAAAWAAVGSVATLTALANLPDTFFQ</sequence>
<feature type="compositionally biased region" description="Polar residues" evidence="1">
    <location>
        <begin position="650"/>
        <end position="661"/>
    </location>
</feature>
<gene>
    <name evidence="3" type="ORF">EV356DRAFT_158239</name>
</gene>
<evidence type="ECO:0000313" key="4">
    <source>
        <dbReference type="Proteomes" id="UP000800092"/>
    </source>
</evidence>
<feature type="region of interest" description="Disordered" evidence="1">
    <location>
        <begin position="233"/>
        <end position="297"/>
    </location>
</feature>
<feature type="compositionally biased region" description="Polar residues" evidence="1">
    <location>
        <begin position="615"/>
        <end position="640"/>
    </location>
</feature>